<evidence type="ECO:0000256" key="6">
    <source>
        <dbReference type="ARBA" id="ARBA00022723"/>
    </source>
</evidence>
<comment type="caution">
    <text evidence="17">Lacks conserved residue(s) required for the propagation of feature annotation.</text>
</comment>
<keyword evidence="5" id="KW-0645">Protease</keyword>
<dbReference type="CDD" id="cd10049">
    <property type="entry name" value="Reelin_repeat_5_subrepeat_2"/>
    <property type="match status" value="1"/>
</dbReference>
<dbReference type="PROSITE" id="PS00022">
    <property type="entry name" value="EGF_1"/>
    <property type="match status" value="5"/>
</dbReference>
<dbReference type="Gene3D" id="2.60.40.4060">
    <property type="entry name" value="Reeler domain"/>
    <property type="match status" value="1"/>
</dbReference>
<keyword evidence="12" id="KW-0130">Cell adhesion</keyword>
<dbReference type="GO" id="GO:0070325">
    <property type="term" value="F:lipoprotein particle receptor binding"/>
    <property type="evidence" value="ECO:0007669"/>
    <property type="project" value="InterPro"/>
</dbReference>
<evidence type="ECO:0000259" key="21">
    <source>
        <dbReference type="PROSITE" id="PS51019"/>
    </source>
</evidence>
<evidence type="ECO:0000256" key="17">
    <source>
        <dbReference type="PROSITE-ProRule" id="PRU00076"/>
    </source>
</evidence>
<comment type="caution">
    <text evidence="22">The sequence shown here is derived from an EMBL/GenBank/DDBJ whole genome shotgun (WGS) entry which is preliminary data.</text>
</comment>
<evidence type="ECO:0000256" key="5">
    <source>
        <dbReference type="ARBA" id="ARBA00022670"/>
    </source>
</evidence>
<evidence type="ECO:0000256" key="19">
    <source>
        <dbReference type="SAM" id="SignalP"/>
    </source>
</evidence>
<feature type="domain" description="EGF-like" evidence="20">
    <location>
        <begin position="2606"/>
        <end position="2638"/>
    </location>
</feature>
<evidence type="ECO:0000256" key="12">
    <source>
        <dbReference type="ARBA" id="ARBA00022889"/>
    </source>
</evidence>
<feature type="disulfide bond" evidence="17">
    <location>
        <begin position="2610"/>
        <end position="2620"/>
    </location>
</feature>
<keyword evidence="6" id="KW-0479">Metal-binding</keyword>
<dbReference type="InterPro" id="IPR049419">
    <property type="entry name" value="Reelin_subrepeat-B"/>
</dbReference>
<dbReference type="CDD" id="cd10050">
    <property type="entry name" value="Reelin_repeat_6_subrepeat_2"/>
    <property type="match status" value="1"/>
</dbReference>
<evidence type="ECO:0000256" key="16">
    <source>
        <dbReference type="ARBA" id="ARBA00046064"/>
    </source>
</evidence>
<dbReference type="PROSITE" id="PS01186">
    <property type="entry name" value="EGF_2"/>
    <property type="match status" value="5"/>
</dbReference>
<dbReference type="PROSITE" id="PS50026">
    <property type="entry name" value="EGF_3"/>
    <property type="match status" value="1"/>
</dbReference>
<dbReference type="GO" id="GO:0001764">
    <property type="term" value="P:neuron migration"/>
    <property type="evidence" value="ECO:0007669"/>
    <property type="project" value="InterPro"/>
</dbReference>
<dbReference type="CDD" id="cd10038">
    <property type="entry name" value="Reelin_repeat_2_subrepeat_1"/>
    <property type="match status" value="1"/>
</dbReference>
<evidence type="ECO:0000256" key="4">
    <source>
        <dbReference type="ARBA" id="ARBA00022530"/>
    </source>
</evidence>
<dbReference type="PANTHER" id="PTHR11841">
    <property type="entry name" value="REELIN"/>
    <property type="match status" value="1"/>
</dbReference>
<dbReference type="InterPro" id="IPR034968">
    <property type="entry name" value="Reelin"/>
</dbReference>
<dbReference type="CDD" id="cd10043">
    <property type="entry name" value="Reelin_repeat_7_subrepeat_1"/>
    <property type="match status" value="1"/>
</dbReference>
<dbReference type="FunFam" id="2.60.120.260:FF:000052">
    <property type="entry name" value="Reelin"/>
    <property type="match status" value="1"/>
</dbReference>
<dbReference type="GO" id="GO:0007155">
    <property type="term" value="P:cell adhesion"/>
    <property type="evidence" value="ECO:0007669"/>
    <property type="project" value="UniProtKB-KW"/>
</dbReference>
<dbReference type="Pfam" id="PF23106">
    <property type="entry name" value="EGF_Teneurin"/>
    <property type="match status" value="2"/>
</dbReference>
<dbReference type="FunFam" id="2.60.120.260:FF:000044">
    <property type="entry name" value="Reelin"/>
    <property type="match status" value="1"/>
</dbReference>
<dbReference type="InterPro" id="IPR000742">
    <property type="entry name" value="EGF"/>
</dbReference>
<dbReference type="FunFam" id="2.60.120.260:FF:000036">
    <property type="entry name" value="Reelin"/>
    <property type="match status" value="1"/>
</dbReference>
<feature type="disulfide bond" evidence="17">
    <location>
        <begin position="2628"/>
        <end position="2637"/>
    </location>
</feature>
<keyword evidence="17" id="KW-1015">Disulfide bond</keyword>
<dbReference type="CDD" id="cd10051">
    <property type="entry name" value="Reelin_repeat_7_subrepeat_2"/>
    <property type="match status" value="1"/>
</dbReference>
<dbReference type="CDD" id="cd10042">
    <property type="entry name" value="Reelin_repeat_6_subrepeat_1"/>
    <property type="match status" value="1"/>
</dbReference>
<keyword evidence="23" id="KW-1185">Reference proteome</keyword>
<dbReference type="Pfam" id="PF21471">
    <property type="entry name" value="Reelin_subrepeat-B"/>
    <property type="match status" value="17"/>
</dbReference>
<feature type="chain" id="PRO_5035317052" description="Reelin" evidence="19">
    <location>
        <begin position="25"/>
        <end position="4266"/>
    </location>
</feature>
<comment type="function">
    <text evidence="16">Extracellular matrix serine protease secreted by pioneer neurons that plays a role in layering of neurons in the cerebral cortex and cerebellum by coordinating cell positioning during neurodevelopment. Regulates microtubule function in neurons and neuronal migration. Binding to the extracellular domains of lipoprotein receptors VLDLR and LRP8/APOER2 induces tyrosine phosphorylation of DAB1 and modulation of TAU phosphorylation. Affects migration of sympathetic preganglionic neurons in the spinal cord, where it seems to act as a barrier to neuronal migration. Enzymatic activity is important for the modulation of cell adhesion.</text>
</comment>
<keyword evidence="11" id="KW-0106">Calcium</keyword>
<dbReference type="SMART" id="SM00181">
    <property type="entry name" value="EGF"/>
    <property type="match status" value="7"/>
</dbReference>
<feature type="signal peptide" evidence="19">
    <location>
        <begin position="1"/>
        <end position="24"/>
    </location>
</feature>
<dbReference type="CDD" id="cd10045">
    <property type="entry name" value="Reelin_repeat_1_subrepeat_2"/>
    <property type="match status" value="1"/>
</dbReference>
<gene>
    <name evidence="22" type="primary">Reln</name>
    <name evidence="22" type="ORF">GTO95_0011144</name>
</gene>
<dbReference type="Gene3D" id="2.60.120.260">
    <property type="entry name" value="Galactose-binding domain-like"/>
    <property type="match status" value="19"/>
</dbReference>
<accession>A0A8J7TAN5</accession>
<evidence type="ECO:0000256" key="2">
    <source>
        <dbReference type="ARBA" id="ARBA00022473"/>
    </source>
</evidence>
<name>A0A8J7TAN5_ATRSP</name>
<keyword evidence="17" id="KW-0245">EGF-like domain</keyword>
<evidence type="ECO:0000256" key="13">
    <source>
        <dbReference type="ARBA" id="ARBA00023773"/>
    </source>
</evidence>
<dbReference type="SUPFAM" id="SSF50939">
    <property type="entry name" value="Sialidases"/>
    <property type="match status" value="3"/>
</dbReference>
<dbReference type="CDD" id="cd10046">
    <property type="entry name" value="Reelin_repeat_2_subrepeat_2"/>
    <property type="match status" value="1"/>
</dbReference>
<dbReference type="CDD" id="cd10036">
    <property type="entry name" value="Reelin_subrepeat_Nt"/>
    <property type="match status" value="1"/>
</dbReference>
<evidence type="ECO:0000256" key="9">
    <source>
        <dbReference type="ARBA" id="ARBA00022825"/>
    </source>
</evidence>
<dbReference type="FunFam" id="2.60.120.260:FF:000028">
    <property type="entry name" value="Reelin"/>
    <property type="match status" value="1"/>
</dbReference>
<evidence type="ECO:0000256" key="11">
    <source>
        <dbReference type="ARBA" id="ARBA00022837"/>
    </source>
</evidence>
<evidence type="ECO:0000256" key="18">
    <source>
        <dbReference type="SAM" id="MobiDB-lite"/>
    </source>
</evidence>
<feature type="domain" description="Reelin" evidence="21">
    <location>
        <begin position="463"/>
        <end position="527"/>
    </location>
</feature>
<evidence type="ECO:0000256" key="8">
    <source>
        <dbReference type="ARBA" id="ARBA00022801"/>
    </source>
</evidence>
<organism evidence="22 23">
    <name type="scientific">Atractosteus spatula</name>
    <name type="common">Alligator gar</name>
    <name type="synonym">Lepisosteus spatula</name>
    <dbReference type="NCBI Taxonomy" id="7917"/>
    <lineage>
        <taxon>Eukaryota</taxon>
        <taxon>Metazoa</taxon>
        <taxon>Chordata</taxon>
        <taxon>Craniata</taxon>
        <taxon>Vertebrata</taxon>
        <taxon>Euteleostomi</taxon>
        <taxon>Actinopterygii</taxon>
        <taxon>Neopterygii</taxon>
        <taxon>Holostei</taxon>
        <taxon>Semionotiformes</taxon>
        <taxon>Lepisosteidae</taxon>
        <taxon>Atractosteus</taxon>
    </lineage>
</organism>
<sequence length="4266" mass="470712">MALLALGAALTYALLALALGRSHADLGTPPAGFYPRFNPFFFLCTHHGELEGGTDSGEVLITLQIAGNPTTYIPGHEYHVLRQNCKSSDAEHRSESREICKERKSDIMISRYTVLREYFWIPVTKPVQPGESRRDEDRVTISTSTYFDGLLVTGLYTSNTLQSAPIPAPAAFGFGLDYSPQPLVPLPPVPAEERSLISLDASSASCRVCQCLSDQITSVGDQHQGASHHSRQLPHQEHHLRDLGPLSPSHFLPSPCHRSRSPIILRSRQCVDLPSSAVVSLCSSSDTQPLSLGTETVGLGFHDLKTPPPHQKGEEGETAARQDTAERPLIHCAHSFNPLIRTSDTPHAPARNQKETEFSHWDEPGLWVTHLFHLPAVEQSDDRTNSCSMLPESFDFKVSGRLLVESESLEDRIAVCVLRGQRPTNTALPFIGSALKYRLLMCSADVSTKGVMSERRFGTQFVCSVVASHVSPHPATSLSFVWIAPPPGTGCVNFLATATHRGQIIFKDALAQQLCEQGAPTESPLRPSLAEIHGNHVILRDDFDSNQQGELDLSIWSECKSCEVGEQCGVLMHGRALTFCEPFGQRELTSVPLNTSTATVLQFALGSGSCRFSYSDPSIVVSYSLNGSDDWIPLERIRAPSNSSTVVHILALPPRSRGEGARVRWAQLPVSGPEGYESCWSIDNVLLVNTAHRPPLLEDSLDPPDTANWLFFPGATVKHACQSEGNALYFHGAEGTGISFASTRDIDLHRQEGQSYWEEEFESLPTGWDIRGAVLGTQCGDVESGSALVFLRDGERKVCTPYLDTTAYGNLRFHYTMGGGLCDPGESHENDVILYGRAEGRREHVLLDTLPYSSYRSPFVVSVALPPDLQTPTTQFCLEQRSHAGSGRHVWALDFLQLLPVLPGAQTHVAQFSINLGCGSYQPANSVNLEFSTNHGRSWSLLHTECLPELCAGPHLPHSTVYSSDNYSGWSRITIPLPNAALTESTRFRWRQTGTGPGNMWAVDNVYIGPSCLRFCSGRGQCTRNGCKCDPGFSGPACELASQTFPAFLSEGFSSARLSSYHSFQSLRGAEVSFACGVLASGKALVFNRDSRRHLVTTPLDSSQARYLQFTLRLGSRSTLSSCSAPDQPGEGVLLHYSSDNGITWTLLEHYPYQGFHEPRIVSVELPQGARMFGVQFRWWQPYHSGRGQDVWALDEITMTSVLFNSISLDFSNVLEVTQSLGFYLGHVQPYCQHDWTLSFTGESSPGSSIRYVETQSMQIGASYMLQFALVLGCGREASPHIDTQVSLEFSTNHGLTWHLVQEACLPGMPSCVEFTAPSVYHPSEFSQWRRVTLPLPQKTWSSATRFRWIQSYYGAPDEWALDDIYIGQQCPSMCQGHGWCNHGTCRCDEGFSGPDCQPSTHLPSSVMSDFESQSSLHSAWKEVIGGQVVTPEQGCGVVSAGSSLYFSKAGRRQLVSWDLDTEWVEFVQFYLRVGGDWAECNHADSREEGVLLQYSNNGGISWGLIAEMYFTDFTKPRFVHYEIPSSAKTPCTRFRWWQPLHSGEGYDQWAIDDIIILSEREKHIIPIANPTLPQNFYEKPAFDYPLNQLSVWLMLGNEGMEKNESFCAPTPSAMVFGRSEGDRMAVTRDLALRPGYTLQFKLNIGCESQFSASAPVLLQFSQDAGRSWALVREGCYPASPGGGTCQGSRRELREPTVYSAGDYEHWTRVTVVIPRTVAARVMQTGVTRYRRHTYTDTRCKDAHNLTKTHINPEITRSHCQRHTGMYCDRTHPDIQASTGVTRYRRHTYTDTRCKDAHNLTKTHINPEITRSHCQRHTGMYCDRTHPDIQASVCTLDAHKHRLTHRVTHSDADTQTLACTPDTHIDIQTLGQTHTQLHRHVIAMDMPQTDMASSHITLQLTTGNPLRLSRGITPASWPNFPLASTSHGFLIIPISELAPSLCSPPLRAGVCFNFATYLLSKNKLVEYVCVLLKYVFVLAQDAGYEVKQCCACSLPAIGVLVQFSTDNGVQWQLLRELGFGLFLEPQVVTIELPPPAKTPNTAFRWWQPQHGRHSAQWAVDDVLIGMNDSSRTGFHDKFDETAALKHSWYRVQGGEVAMDCQSLDTALIFHTDSGKPRYAETWDFQVSGSSFLQFELNMGCSKATSLSNGVQLEFSTDTGRTWHLLTPECVPPAIGCAGYTESSVYAAPRFTRWRRVTVYLPSAANSPRTRFRWIQPQFSPGADGWALDNVLFSPGCPWLCSGHGFCDSGHCVCDRGFGGPHCVPVTPLPSVLRDDFNENLRPERWPEVYGAERGTLNGETLKSGTALIFKGEGLRMLVSRDLDCSSTLYLQFSFKFITKGPADHETSHLASPLPSMPSVPPRLWILGNDPSRRSSNFETRSPERPCGLESTRAVLVTGAPSAKCGHVSASTVRKKEEVWVIDDLIIDGGALRTLQLLSDSFEGGPREDSWLFYPGGNIGLYCPYLKGALEDESAMVFVSSEAGEHSITTQEIDVNENTIVQFEINVGCTSDSSAAHPTRLEFSRDFGATWHLLVPLCQGGPQLSSLCSTEMHPASVYYPGTTQGWRREVIHFGKLRLCGSVRFRWYQGFYSSGTPPPTWALDNVYIGPQCLDMCNGHGACVGGTHCICDPGYSGPACGTRDNPNPDFLKEDFEGGSIDPKRFLLVSGGKPSRKCSILSSGNNLFFSEEGFRMLVTTDLDLSNARFVQFFLRLGCGKSPPDPRSQPVLLQFSVDGGLSWTLLQEFLFSNSSNQGRLVALELPLRARTPATRLRWWQPSDNGHFYSPWVMDQVVVGGSASGWGPLEDDFSALDGRSWLLHPGGTHMPVCGSDGDAFAFIEKASTRYAVSTDISLGQSSFMQFDFSASCSVTNSCYAIELEFSLDLGMSWQPLLRDCLPTSLDCSSYSLQRVLVSDTYNKWGRVTLPIPPYARSPATRFRWYQPAPFDKQQTWALDNLYIGDGCPDMCSGHGRCQQDSCLCDPDWGGEDCDEPQVTLPSQLKDSFGRPPSPANWLLLTGGKLSTVCGAVASGAALHFSGGCSRQLVTVDLNLTSAEFIQFYFMYGCMIPPSNRNQGVLLDFSMNGGISWILLTEIFYDQYSKPGFVNVLLPPAARAEGVRVRWWQPQHEGAEQSDWALDNVLIGGSDPHSSILDTFGGSLLPNHERAPADGVPTGRIALEPHPEDIGTVSEHWMFHEDCAVQRFCRAPDGVMVCGGADGREVYAVTHDIVPARGWIMQFKIAVGCGAPEKQTARQVHVQYSVDFGVSWRYLVPQCLPADPRCAGQVSQPSVFFPAAGWKRVVFPLPDAVTDTPVRFRFYQQHSDTQWAIDNFYIGPPCPDHCGGHGDCLQQRCLCDPGFSGPNCYLSASLRTSLKERFDWEGSVGGQWQCVEGGHPCLDCGVLAEGTALYFGGASARQAVTNDLDLRGAKFVEYWARIGSEDNLTTCHRPSCRTEGVLLDYSTDGGVSWTLLHEMDYLKYISVRRDYIVLPLGALTNATRLRWWQPFAMETGLATPSLERAQWAIDNILIGGSDINPSSLLDTFDDEGVSHEESWSFYPNAVRTAGFCGNPSFHLYWPNKKQDGTRNILATRELIVQPGYIVQFKIVVGCEADSCEDHHSVLLEYRKDARSDSWQLVQAECLPSSVNNVGCSPFQFHEATIYSPVNSSSWTRVTVQLPDHVSSGATQFRWVQREGAGEQQGWAVDHVYIGEACPRLCSGHGYCTSGAVCICDEGHHDDCSLSSADLPSYIKDNFESEAVTAQNWQLIQGGGTGSGCGQLAPHAHGNSLYFNGCKMRQAVTKILDLTRASKIMFVLQIGSVSQTESCNTALTQPNTVDRAVLLQYSINSGITWHVIAQHQPKDFIQAQRVSYNIPLEARVKGVELRWWQPRHDGAGHDQWALDHVEVVLTCHRPRLSPQQPSSAALSGNPLLEASGPPQAHPACFWWPIHRLTTHLTRTGGAEKRRDATSVSPSHITKVAVASLSQIPNGFGQPPCTSSCVHFSWGWERRASCPSNSKADSAGKGPARALRSPHSSVWEEGQGQLASASFFCGREVSHLPLPPHPHLCPFSSSITGSNHALIVFGLCPTCERYTGCWHLFSPSRPPRPSPALQRPHQLAAYLPHWRHRAGGKRHCQAEQEEEAFISGRFAELLFPLSGSGSLRPSETTLTPWPTGSCPQPERTAASRLHRGGASHAGQRDEPPRLPPAGTFPIPPIAVGPPLPLSHSDARDGMKRQRTLPGPQTGAAQPDYRCLGNKLRHFFQPADVTLG</sequence>
<dbReference type="CDD" id="cd10052">
    <property type="entry name" value="Reelin_repeat_8_subrepeat_2"/>
    <property type="match status" value="1"/>
</dbReference>
<dbReference type="EMBL" id="JAAWVO010024760">
    <property type="protein sequence ID" value="MBN3315806.1"/>
    <property type="molecule type" value="Genomic_DNA"/>
</dbReference>
<keyword evidence="3" id="KW-0964">Secreted</keyword>
<comment type="subunit">
    <text evidence="15">Oligomer of disulfide-linked homodimers.</text>
</comment>
<proteinExistence type="inferred from homology"/>
<dbReference type="FunFam" id="2.60.120.260:FF:000003">
    <property type="entry name" value="Reelin"/>
    <property type="match status" value="6"/>
</dbReference>
<keyword evidence="8" id="KW-0378">Hydrolase</keyword>
<dbReference type="GO" id="GO:0007417">
    <property type="term" value="P:central nervous system development"/>
    <property type="evidence" value="ECO:0007669"/>
    <property type="project" value="InterPro"/>
</dbReference>
<dbReference type="CDD" id="cd10037">
    <property type="entry name" value="Reelin_repeat_1_subrepeat_1"/>
    <property type="match status" value="1"/>
</dbReference>
<evidence type="ECO:0000256" key="3">
    <source>
        <dbReference type="ARBA" id="ARBA00022525"/>
    </source>
</evidence>
<keyword evidence="2" id="KW-0217">Developmental protein</keyword>
<comment type="subcellular location">
    <subcellularLocation>
        <location evidence="1">Secreted</location>
        <location evidence="1">Extracellular space</location>
        <location evidence="1">Extracellular matrix</location>
    </subcellularLocation>
</comment>
<dbReference type="InterPro" id="IPR036278">
    <property type="entry name" value="Sialidase_sf"/>
</dbReference>
<keyword evidence="10" id="KW-0862">Zinc</keyword>
<evidence type="ECO:0000256" key="1">
    <source>
        <dbReference type="ARBA" id="ARBA00004498"/>
    </source>
</evidence>
<evidence type="ECO:0000259" key="20">
    <source>
        <dbReference type="PROSITE" id="PS50026"/>
    </source>
</evidence>
<dbReference type="FunFam" id="2.60.120.260:FF:000057">
    <property type="entry name" value="Reelin"/>
    <property type="match status" value="1"/>
</dbReference>
<dbReference type="PROSITE" id="PS51019">
    <property type="entry name" value="REELIN"/>
    <property type="match status" value="1"/>
</dbReference>
<protein>
    <recommendedName>
        <fullName evidence="14">Reelin</fullName>
    </recommendedName>
</protein>
<feature type="non-terminal residue" evidence="22">
    <location>
        <position position="1"/>
    </location>
</feature>
<keyword evidence="7 19" id="KW-0732">Signal</keyword>
<dbReference type="InterPro" id="IPR042307">
    <property type="entry name" value="Reeler_sf"/>
</dbReference>
<dbReference type="PANTHER" id="PTHR11841:SF1">
    <property type="entry name" value="REELIN"/>
    <property type="match status" value="1"/>
</dbReference>
<evidence type="ECO:0000256" key="15">
    <source>
        <dbReference type="ARBA" id="ARBA00044961"/>
    </source>
</evidence>
<dbReference type="GO" id="GO:0008236">
    <property type="term" value="F:serine-type peptidase activity"/>
    <property type="evidence" value="ECO:0007669"/>
    <property type="project" value="UniProtKB-KW"/>
</dbReference>
<feature type="region of interest" description="Disordered" evidence="18">
    <location>
        <begin position="221"/>
        <end position="247"/>
    </location>
</feature>
<feature type="compositionally biased region" description="Pro residues" evidence="18">
    <location>
        <begin position="4208"/>
        <end position="4219"/>
    </location>
</feature>
<dbReference type="InterPro" id="IPR002861">
    <property type="entry name" value="Reeler_dom"/>
</dbReference>
<dbReference type="CDD" id="cd10041">
    <property type="entry name" value="Reelin_repeat_5_subrepeat_1"/>
    <property type="match status" value="1"/>
</dbReference>
<evidence type="ECO:0000313" key="23">
    <source>
        <dbReference type="Proteomes" id="UP000736164"/>
    </source>
</evidence>
<dbReference type="GO" id="GO:0046872">
    <property type="term" value="F:metal ion binding"/>
    <property type="evidence" value="ECO:0007669"/>
    <property type="project" value="UniProtKB-KW"/>
</dbReference>
<evidence type="ECO:0000256" key="14">
    <source>
        <dbReference type="ARBA" id="ARBA00023900"/>
    </source>
</evidence>
<feature type="compositionally biased region" description="Polar residues" evidence="18">
    <location>
        <begin position="4156"/>
        <end position="4173"/>
    </location>
</feature>
<dbReference type="Proteomes" id="UP000736164">
    <property type="component" value="Unassembled WGS sequence"/>
</dbReference>
<dbReference type="FunFam" id="2.60.120.260:FF:000053">
    <property type="entry name" value="Reelin"/>
    <property type="match status" value="1"/>
</dbReference>
<dbReference type="GO" id="GO:0006508">
    <property type="term" value="P:proteolysis"/>
    <property type="evidence" value="ECO:0007669"/>
    <property type="project" value="UniProtKB-KW"/>
</dbReference>
<feature type="non-terminal residue" evidence="22">
    <location>
        <position position="4266"/>
    </location>
</feature>
<keyword evidence="9" id="KW-0720">Serine protease</keyword>
<dbReference type="GO" id="GO:0005615">
    <property type="term" value="C:extracellular space"/>
    <property type="evidence" value="ECO:0007669"/>
    <property type="project" value="TreeGrafter"/>
</dbReference>
<dbReference type="GO" id="GO:0043005">
    <property type="term" value="C:neuron projection"/>
    <property type="evidence" value="ECO:0007669"/>
    <property type="project" value="TreeGrafter"/>
</dbReference>
<reference evidence="22" key="1">
    <citation type="journal article" date="2021" name="Cell">
        <title>Tracing the genetic footprints of vertebrate landing in non-teleost ray-finned fishes.</title>
        <authorList>
            <person name="Bi X."/>
            <person name="Wang K."/>
            <person name="Yang L."/>
            <person name="Pan H."/>
            <person name="Jiang H."/>
            <person name="Wei Q."/>
            <person name="Fang M."/>
            <person name="Yu H."/>
            <person name="Zhu C."/>
            <person name="Cai Y."/>
            <person name="He Y."/>
            <person name="Gan X."/>
            <person name="Zeng H."/>
            <person name="Yu D."/>
            <person name="Zhu Y."/>
            <person name="Jiang H."/>
            <person name="Qiu Q."/>
            <person name="Yang H."/>
            <person name="Zhang Y.E."/>
            <person name="Wang W."/>
            <person name="Zhu M."/>
            <person name="He S."/>
            <person name="Zhang G."/>
        </authorList>
    </citation>
    <scope>NUCLEOTIDE SEQUENCE</scope>
    <source>
        <strain evidence="22">Allg_001</strain>
    </source>
</reference>
<comment type="similarity">
    <text evidence="13">Belongs to the reelin family.</text>
</comment>
<evidence type="ECO:0000256" key="7">
    <source>
        <dbReference type="ARBA" id="ARBA00022729"/>
    </source>
</evidence>
<evidence type="ECO:0000313" key="22">
    <source>
        <dbReference type="EMBL" id="MBN3315806.1"/>
    </source>
</evidence>
<evidence type="ECO:0000256" key="10">
    <source>
        <dbReference type="ARBA" id="ARBA00022833"/>
    </source>
</evidence>
<keyword evidence="4" id="KW-0272">Extracellular matrix</keyword>
<feature type="region of interest" description="Disordered" evidence="18">
    <location>
        <begin position="4156"/>
        <end position="4246"/>
    </location>
</feature>